<protein>
    <recommendedName>
        <fullName evidence="5">Lipoprotein</fullName>
    </recommendedName>
</protein>
<feature type="compositionally biased region" description="Low complexity" evidence="1">
    <location>
        <begin position="47"/>
        <end position="59"/>
    </location>
</feature>
<dbReference type="EMBL" id="BMUL01000011">
    <property type="protein sequence ID" value="GHA95378.1"/>
    <property type="molecule type" value="Genomic_DNA"/>
</dbReference>
<dbReference type="PROSITE" id="PS51257">
    <property type="entry name" value="PROKAR_LIPOPROTEIN"/>
    <property type="match status" value="1"/>
</dbReference>
<feature type="chain" id="PRO_5037594400" description="Lipoprotein" evidence="2">
    <location>
        <begin position="31"/>
        <end position="216"/>
    </location>
</feature>
<keyword evidence="2" id="KW-0732">Signal</keyword>
<sequence length="216" mass="21426">MIPSVRRRRVTPAPAALAACLVLAACGAQGAGPGGPAAPSAPPVRTSAGPSGPSGSPGAERAEAAMVEQARRKGQGPDGSGVSRVASPRAAAFLWETAGDRLCLGESALDGGMTSFKCVRAVTAGPRDSPAASLLFGPGALGGGGRVVLAAPPGGEVVLVSHGGARAETTFVRTLSSGWSGRRLYYVVLPALPRGPLDVTVRSGGKERVQSLPTTG</sequence>
<evidence type="ECO:0008006" key="5">
    <source>
        <dbReference type="Google" id="ProtNLM"/>
    </source>
</evidence>
<evidence type="ECO:0000256" key="2">
    <source>
        <dbReference type="SAM" id="SignalP"/>
    </source>
</evidence>
<organism evidence="3 4">
    <name type="scientific">Streptomyces termitum</name>
    <dbReference type="NCBI Taxonomy" id="67368"/>
    <lineage>
        <taxon>Bacteria</taxon>
        <taxon>Bacillati</taxon>
        <taxon>Actinomycetota</taxon>
        <taxon>Actinomycetes</taxon>
        <taxon>Kitasatosporales</taxon>
        <taxon>Streptomycetaceae</taxon>
        <taxon>Streptomyces</taxon>
    </lineage>
</organism>
<feature type="region of interest" description="Disordered" evidence="1">
    <location>
        <begin position="31"/>
        <end position="84"/>
    </location>
</feature>
<reference evidence="3" key="1">
    <citation type="journal article" date="2014" name="Int. J. Syst. Evol. Microbiol.">
        <title>Complete genome sequence of Corynebacterium casei LMG S-19264T (=DSM 44701T), isolated from a smear-ripened cheese.</title>
        <authorList>
            <consortium name="US DOE Joint Genome Institute (JGI-PGF)"/>
            <person name="Walter F."/>
            <person name="Albersmeier A."/>
            <person name="Kalinowski J."/>
            <person name="Ruckert C."/>
        </authorList>
    </citation>
    <scope>NUCLEOTIDE SEQUENCE</scope>
    <source>
        <strain evidence="3">JCM 4518</strain>
    </source>
</reference>
<evidence type="ECO:0000256" key="1">
    <source>
        <dbReference type="SAM" id="MobiDB-lite"/>
    </source>
</evidence>
<evidence type="ECO:0000313" key="3">
    <source>
        <dbReference type="EMBL" id="GHA95378.1"/>
    </source>
</evidence>
<gene>
    <name evidence="3" type="ORF">GCM10010305_43730</name>
</gene>
<feature type="signal peptide" evidence="2">
    <location>
        <begin position="1"/>
        <end position="30"/>
    </location>
</feature>
<name>A0A918WBE1_9ACTN</name>
<comment type="caution">
    <text evidence="3">The sequence shown here is derived from an EMBL/GenBank/DDBJ whole genome shotgun (WGS) entry which is preliminary data.</text>
</comment>
<reference evidence="3" key="2">
    <citation type="submission" date="2020-09" db="EMBL/GenBank/DDBJ databases">
        <authorList>
            <person name="Sun Q."/>
            <person name="Ohkuma M."/>
        </authorList>
    </citation>
    <scope>NUCLEOTIDE SEQUENCE</scope>
    <source>
        <strain evidence="3">JCM 4518</strain>
    </source>
</reference>
<dbReference type="Proteomes" id="UP000644020">
    <property type="component" value="Unassembled WGS sequence"/>
</dbReference>
<accession>A0A918WBE1</accession>
<evidence type="ECO:0000313" key="4">
    <source>
        <dbReference type="Proteomes" id="UP000644020"/>
    </source>
</evidence>
<dbReference type="AlphaFoldDB" id="A0A918WBE1"/>
<proteinExistence type="predicted"/>
<keyword evidence="4" id="KW-1185">Reference proteome</keyword>